<dbReference type="InterPro" id="IPR038185">
    <property type="entry name" value="MyTH4_dom_sf"/>
</dbReference>
<dbReference type="CDD" id="cd00124">
    <property type="entry name" value="MYSc"/>
    <property type="match status" value="1"/>
</dbReference>
<evidence type="ECO:0000256" key="3">
    <source>
        <dbReference type="ARBA" id="ARBA00023123"/>
    </source>
</evidence>
<feature type="region of interest" description="Disordered" evidence="7">
    <location>
        <begin position="990"/>
        <end position="1066"/>
    </location>
</feature>
<keyword evidence="2 6" id="KW-0067">ATP-binding</keyword>
<dbReference type="Gene3D" id="3.40.850.10">
    <property type="entry name" value="Kinesin motor domain"/>
    <property type="match status" value="1"/>
</dbReference>
<dbReference type="SMART" id="SM00242">
    <property type="entry name" value="MYSc"/>
    <property type="match status" value="1"/>
</dbReference>
<name>A0AAX4NZX1_9CHLO</name>
<feature type="compositionally biased region" description="Pro residues" evidence="7">
    <location>
        <begin position="21"/>
        <end position="34"/>
    </location>
</feature>
<dbReference type="EMBL" id="CP151501">
    <property type="protein sequence ID" value="WZN59184.1"/>
    <property type="molecule type" value="Genomic_DNA"/>
</dbReference>
<dbReference type="InterPro" id="IPR036961">
    <property type="entry name" value="Kinesin_motor_dom_sf"/>
</dbReference>
<dbReference type="GO" id="GO:0005524">
    <property type="term" value="F:ATP binding"/>
    <property type="evidence" value="ECO:0007669"/>
    <property type="project" value="UniProtKB-UniRule"/>
</dbReference>
<dbReference type="InterPro" id="IPR001609">
    <property type="entry name" value="Myosin_head_motor_dom-like"/>
</dbReference>
<gene>
    <name evidence="10" type="ORF">HKI87_01g07090</name>
</gene>
<protein>
    <submittedName>
        <fullName evidence="10">Myosin</fullName>
    </submittedName>
</protein>
<dbReference type="GO" id="GO:0005737">
    <property type="term" value="C:cytoplasm"/>
    <property type="evidence" value="ECO:0007669"/>
    <property type="project" value="TreeGrafter"/>
</dbReference>
<keyword evidence="5 6" id="KW-0009">Actin-binding</keyword>
<dbReference type="InterPro" id="IPR000857">
    <property type="entry name" value="MyTH4_dom"/>
</dbReference>
<keyword evidence="1 6" id="KW-0547">Nucleotide-binding</keyword>
<feature type="domain" description="MyTH4" evidence="8">
    <location>
        <begin position="1292"/>
        <end position="1447"/>
    </location>
</feature>
<evidence type="ECO:0000256" key="7">
    <source>
        <dbReference type="SAM" id="MobiDB-lite"/>
    </source>
</evidence>
<dbReference type="GO" id="GO:0016459">
    <property type="term" value="C:myosin complex"/>
    <property type="evidence" value="ECO:0007669"/>
    <property type="project" value="UniProtKB-KW"/>
</dbReference>
<dbReference type="SUPFAM" id="SSF52540">
    <property type="entry name" value="P-loop containing nucleoside triphosphate hydrolases"/>
    <property type="match status" value="1"/>
</dbReference>
<dbReference type="PROSITE" id="PS51456">
    <property type="entry name" value="MYOSIN_MOTOR"/>
    <property type="match status" value="1"/>
</dbReference>
<keyword evidence="11" id="KW-1185">Reference proteome</keyword>
<evidence type="ECO:0000259" key="8">
    <source>
        <dbReference type="PROSITE" id="PS51016"/>
    </source>
</evidence>
<dbReference type="Gene3D" id="1.10.10.820">
    <property type="match status" value="1"/>
</dbReference>
<feature type="region of interest" description="Actin-binding" evidence="6">
    <location>
        <begin position="696"/>
        <end position="718"/>
    </location>
</feature>
<evidence type="ECO:0000256" key="4">
    <source>
        <dbReference type="ARBA" id="ARBA00023175"/>
    </source>
</evidence>
<feature type="compositionally biased region" description="Basic and acidic residues" evidence="7">
    <location>
        <begin position="990"/>
        <end position="999"/>
    </location>
</feature>
<keyword evidence="3 6" id="KW-0518">Myosin</keyword>
<evidence type="ECO:0000313" key="10">
    <source>
        <dbReference type="EMBL" id="WZN59184.1"/>
    </source>
</evidence>
<reference evidence="10 11" key="1">
    <citation type="submission" date="2024-03" db="EMBL/GenBank/DDBJ databases">
        <title>Complete genome sequence of the green alga Chloropicon roscoffensis RCC1871.</title>
        <authorList>
            <person name="Lemieux C."/>
            <person name="Pombert J.-F."/>
            <person name="Otis C."/>
            <person name="Turmel M."/>
        </authorList>
    </citation>
    <scope>NUCLEOTIDE SEQUENCE [LARGE SCALE GENOMIC DNA]</scope>
    <source>
        <strain evidence="10 11">RCC1871</strain>
    </source>
</reference>
<feature type="region of interest" description="Disordered" evidence="7">
    <location>
        <begin position="1"/>
        <end position="65"/>
    </location>
</feature>
<dbReference type="GO" id="GO:0051015">
    <property type="term" value="F:actin filament binding"/>
    <property type="evidence" value="ECO:0007669"/>
    <property type="project" value="TreeGrafter"/>
</dbReference>
<evidence type="ECO:0000259" key="9">
    <source>
        <dbReference type="PROSITE" id="PS51456"/>
    </source>
</evidence>
<feature type="domain" description="Myosin motor" evidence="9">
    <location>
        <begin position="79"/>
        <end position="817"/>
    </location>
</feature>
<dbReference type="SMART" id="SM00139">
    <property type="entry name" value="MyTH4"/>
    <property type="match status" value="1"/>
</dbReference>
<proteinExistence type="inferred from homology"/>
<dbReference type="PROSITE" id="PS51016">
    <property type="entry name" value="MYTH4"/>
    <property type="match status" value="1"/>
</dbReference>
<accession>A0AAX4NZX1</accession>
<dbReference type="GO" id="GO:0007015">
    <property type="term" value="P:actin filament organization"/>
    <property type="evidence" value="ECO:0007669"/>
    <property type="project" value="TreeGrafter"/>
</dbReference>
<feature type="compositionally biased region" description="Basic and acidic residues" evidence="7">
    <location>
        <begin position="38"/>
        <end position="59"/>
    </location>
</feature>
<dbReference type="PANTHER" id="PTHR13140:SF706">
    <property type="entry name" value="DILUTE CLASS UNCONVENTIONAL MYOSIN, ISOFORM C"/>
    <property type="match status" value="1"/>
</dbReference>
<dbReference type="GO" id="GO:0000146">
    <property type="term" value="F:microfilament motor activity"/>
    <property type="evidence" value="ECO:0007669"/>
    <property type="project" value="TreeGrafter"/>
</dbReference>
<evidence type="ECO:0000256" key="6">
    <source>
        <dbReference type="PROSITE-ProRule" id="PRU00782"/>
    </source>
</evidence>
<dbReference type="GO" id="GO:0016020">
    <property type="term" value="C:membrane"/>
    <property type="evidence" value="ECO:0007669"/>
    <property type="project" value="TreeGrafter"/>
</dbReference>
<feature type="compositionally biased region" description="Polar residues" evidence="7">
    <location>
        <begin position="1000"/>
        <end position="1013"/>
    </location>
</feature>
<organism evidence="10 11">
    <name type="scientific">Chloropicon roscoffensis</name>
    <dbReference type="NCBI Taxonomy" id="1461544"/>
    <lineage>
        <taxon>Eukaryota</taxon>
        <taxon>Viridiplantae</taxon>
        <taxon>Chlorophyta</taxon>
        <taxon>Chloropicophyceae</taxon>
        <taxon>Chloropicales</taxon>
        <taxon>Chloropicaceae</taxon>
        <taxon>Chloropicon</taxon>
    </lineage>
</organism>
<dbReference type="InterPro" id="IPR027417">
    <property type="entry name" value="P-loop_NTPase"/>
</dbReference>
<dbReference type="Gene3D" id="1.25.40.530">
    <property type="entry name" value="MyTH4 domain"/>
    <property type="match status" value="1"/>
</dbReference>
<dbReference type="PANTHER" id="PTHR13140">
    <property type="entry name" value="MYOSIN"/>
    <property type="match status" value="1"/>
</dbReference>
<dbReference type="Gene3D" id="1.20.120.720">
    <property type="entry name" value="Myosin VI head, motor domain, U50 subdomain"/>
    <property type="match status" value="1"/>
</dbReference>
<dbReference type="Proteomes" id="UP001472866">
    <property type="component" value="Chromosome 01"/>
</dbReference>
<evidence type="ECO:0000256" key="5">
    <source>
        <dbReference type="ARBA" id="ARBA00023203"/>
    </source>
</evidence>
<dbReference type="Gene3D" id="1.20.5.4820">
    <property type="match status" value="1"/>
</dbReference>
<dbReference type="Gene3D" id="1.20.58.530">
    <property type="match status" value="1"/>
</dbReference>
<sequence length="1459" mass="162472">MKTSRGKGGKEDGKGKKKKPPPPPPKQKPKPTQPQPAQHDERGSTRRESFARASGRENRNGPLHVPVGEVQIQTFAEGECPDDLIKLSKLEEGFIVGGLRERYNRDVIYTRVGTVLISVNPFHVIDDLYTPSTMDSYASLPQESVQGGLPPHIFAIASGAYHGLMSSWEDQAILISGESGAGKTEACKLVLEYLMEMSARAPKVEEEKPGEEGVAVEEAYGYGLDRLENQCMQAQTIFESFGNAKTVRNNNSSRFGKWIEVLFGHSGHISGAHIKTYLLEKSRLTRVDPGERNYHVFYQMLAYLNSPQGAGDKRLSRFKLQNATWKTFSYLTSIKEGSDEDSGNKELAFTDSDNFDKLITSLNIFGLNSEAIDAIMQILAAILHLGNVKFAKKRIQNESSDVQGSVAAPPPPGRTESPLTNAAELMGVPAAALERSMCYSSVKAGRDVIEKPNTVEESFRARDALAKGVYEGLFKWIGSHINKVMRIDSQQASGDTRLRVIGILDIFGFESLQTNSFEQICINYCNEKLHFHFNEECFRIEQQEYVAEGVSVKNVPYIDNAECIDMFEASGKLSSPGVFALIDAEVHTPGGTEGKLLENMYGLLKDKEHLTKPHPKEGDSRQCFKVLHYAGAVVYNSFGLLEKSRDTMHPDIKQMICQSSFNLMREVSEIIGANRGSKTPGKANKATLGTQFCKQLSSLMETVNAAAPHFVKCMKPNDKSSPKMFMVENVIEQLRCAGILSLCQLRKVGFCERITFDAFVSKYSCISGKSSKSGKDILEVLERLGSKSLLEKDGWVKGHTKIMLKTEQHSKLEKALVIIKRKAVTEIEKQVQVWLFRKRFAEIVHMKQNLKAAMKSMNLSEIQTCMSFLRDRLPGVYHALPAFKEAKVLAERLKREFEAISLLKKAIESKHIQTLKSALKTSTELGYEREVFMEASSLLQGMLREGAMAGLLVAIESKDKSELQRAISKAKSLELSGDENVKAAEALLEELSRPKEDPSRSSPTKQGSASSKPQDGKQELQEMGNNHAHESKNKSKASSMKRSAVESTGVGGSNVGGSETSMEEGDDLLSEFRLTPDETGSDKDDGILAEFGMAGGDAQTRGEERASLEKDFKAMGLSHLSSNEKWRTLTGVADILAAKLNTNSVVMPKESVFFQACVTAAESVNLTDMQREHLEQIRDVCRRAKENAECNESLKVAVYTKDLDKLIDALEAVERLGIESPYTEQAVKLQQDLQRSESENSSASPTSASQIIDIAKNSRWRFDKFVKLRSRDDFVKGKWRGRKRLMNLMLQHQRENIPNSLTSQPSGLNKIAQSSFKCLLGATGVKKTTFPAGYAHELLKTCLKHETLRDEILIQQVKQVHNNQDPKSMYAGWLLLCVWISLFCPSVEFELHFINYLVYFKDHNVYGTYAEYCLAVLQRQFQVEEVELKKIAKKIALPSVDQLSSILQGKSTPFIKKLE</sequence>
<feature type="binding site" evidence="6">
    <location>
        <begin position="177"/>
        <end position="184"/>
    </location>
    <ligand>
        <name>ATP</name>
        <dbReference type="ChEBI" id="CHEBI:30616"/>
    </ligand>
</feature>
<keyword evidence="4 6" id="KW-0505">Motor protein</keyword>
<comment type="similarity">
    <text evidence="6">Belongs to the TRAFAC class myosin-kinesin ATPase superfamily. Myosin family.</text>
</comment>
<dbReference type="Pfam" id="PF00784">
    <property type="entry name" value="MyTH4"/>
    <property type="match status" value="1"/>
</dbReference>
<evidence type="ECO:0000313" key="11">
    <source>
        <dbReference type="Proteomes" id="UP001472866"/>
    </source>
</evidence>
<dbReference type="Pfam" id="PF00063">
    <property type="entry name" value="Myosin_head"/>
    <property type="match status" value="1"/>
</dbReference>
<evidence type="ECO:0000256" key="2">
    <source>
        <dbReference type="ARBA" id="ARBA00022840"/>
    </source>
</evidence>
<evidence type="ECO:0000256" key="1">
    <source>
        <dbReference type="ARBA" id="ARBA00022741"/>
    </source>
</evidence>
<dbReference type="PRINTS" id="PR00193">
    <property type="entry name" value="MYOSINHEAVY"/>
</dbReference>